<organism evidence="1 2">
    <name type="scientific">Microcystis aeruginosa TAIHU98</name>
    <dbReference type="NCBI Taxonomy" id="1134457"/>
    <lineage>
        <taxon>Bacteria</taxon>
        <taxon>Bacillati</taxon>
        <taxon>Cyanobacteriota</taxon>
        <taxon>Cyanophyceae</taxon>
        <taxon>Oscillatoriophycideae</taxon>
        <taxon>Chroococcales</taxon>
        <taxon>Microcystaceae</taxon>
        <taxon>Microcystis</taxon>
    </lineage>
</organism>
<dbReference type="Proteomes" id="UP000010932">
    <property type="component" value="Unassembled WGS sequence"/>
</dbReference>
<comment type="caution">
    <text evidence="1">The sequence shown here is derived from an EMBL/GenBank/DDBJ whole genome shotgun (WGS) entry which is preliminary data.</text>
</comment>
<evidence type="ECO:0000313" key="1">
    <source>
        <dbReference type="EMBL" id="ELP52208.1"/>
    </source>
</evidence>
<sequence length="45" mass="5225">MLPRSSRVKTALDLTDKNPRLLQAGKCQLINTWDSINRFSQSKRH</sequence>
<gene>
    <name evidence="1" type="ORF">O53_5103</name>
</gene>
<dbReference type="AlphaFoldDB" id="L7E0L7"/>
<proteinExistence type="predicted"/>
<reference evidence="1 2" key="1">
    <citation type="journal article" date="2013" name="Genome Announc.">
        <title>Whole-Genome Sequence of Microcystis aeruginosa TAIHU98, a Nontoxic Bloom-Forming Strain Isolated from Taihu Lake, China.</title>
        <authorList>
            <person name="Yang C."/>
            <person name="Zhang W."/>
            <person name="Ren M."/>
            <person name="Song L."/>
            <person name="Li T."/>
            <person name="Zhao J."/>
        </authorList>
    </citation>
    <scope>NUCLEOTIDE SEQUENCE [LARGE SCALE GENOMIC DNA]</scope>
    <source>
        <strain evidence="1 2">TAIHU98</strain>
    </source>
</reference>
<name>L7E0L7_MICAE</name>
<evidence type="ECO:0000313" key="2">
    <source>
        <dbReference type="Proteomes" id="UP000010932"/>
    </source>
</evidence>
<dbReference type="PATRIC" id="fig|1134457.3.peg.4918"/>
<dbReference type="EMBL" id="ANKQ01000004">
    <property type="protein sequence ID" value="ELP52208.1"/>
    <property type="molecule type" value="Genomic_DNA"/>
</dbReference>
<protein>
    <submittedName>
        <fullName evidence="1">Uncharacterized protein</fullName>
    </submittedName>
</protein>
<accession>L7E0L7</accession>